<dbReference type="STRING" id="56646.A0A2L2TU52"/>
<organism evidence="2 3">
    <name type="scientific">Fusarium venenatum</name>
    <dbReference type="NCBI Taxonomy" id="56646"/>
    <lineage>
        <taxon>Eukaryota</taxon>
        <taxon>Fungi</taxon>
        <taxon>Dikarya</taxon>
        <taxon>Ascomycota</taxon>
        <taxon>Pezizomycotina</taxon>
        <taxon>Sordariomycetes</taxon>
        <taxon>Hypocreomycetidae</taxon>
        <taxon>Hypocreales</taxon>
        <taxon>Nectriaceae</taxon>
        <taxon>Fusarium</taxon>
    </lineage>
</organism>
<sequence>MVAIKCTIRFYAVLAFLFAFVVADDKSPVDEVYDPSAEYDPSNNYRPRNITGLGDFYSWVGSYYNATAEVELEFLFSWQYGGPLCPVWQNYTHTAKFDAVLSIIERGHWNAGNNSIIFWLTLLPQNSPSFNISSLTYEDMTNGKDFGISYPILSNSLYEHRYYRPENSRTSPPRYGSSLDLFDFTTSQMSDGAYNTSGTVLRQCDREGHISSFANFSSMPVCDSTTQTDDAGLWILNSPFWNTEGGDEFQYPHISIHFDDKTASLTLDASFHLEPYIHPNQTRRGPSAQGFLRVRFSGVLDEYHSDTLNLNGSTPTWLRTVGFSNDSSNIGYSETSESSAEKLNLGLAFTLIGITTFVMITIL</sequence>
<keyword evidence="1" id="KW-0732">Signal</keyword>
<protein>
    <submittedName>
        <fullName evidence="2">Uncharacterized protein</fullName>
    </submittedName>
</protein>
<reference evidence="3" key="1">
    <citation type="submission" date="2014-10" db="EMBL/GenBank/DDBJ databases">
        <authorList>
            <person name="King R."/>
        </authorList>
    </citation>
    <scope>NUCLEOTIDE SEQUENCE [LARGE SCALE GENOMIC DNA]</scope>
    <source>
        <strain evidence="3">A3/5</strain>
    </source>
</reference>
<keyword evidence="3" id="KW-1185">Reference proteome</keyword>
<feature type="signal peptide" evidence="1">
    <location>
        <begin position="1"/>
        <end position="23"/>
    </location>
</feature>
<feature type="chain" id="PRO_5014856668" evidence="1">
    <location>
        <begin position="24"/>
        <end position="363"/>
    </location>
</feature>
<proteinExistence type="predicted"/>
<dbReference type="AlphaFoldDB" id="A0A2L2TU52"/>
<evidence type="ECO:0000256" key="1">
    <source>
        <dbReference type="SAM" id="SignalP"/>
    </source>
</evidence>
<evidence type="ECO:0000313" key="3">
    <source>
        <dbReference type="Proteomes" id="UP000245910"/>
    </source>
</evidence>
<accession>A0A2L2TU52</accession>
<name>A0A2L2TU52_9HYPO</name>
<dbReference type="Proteomes" id="UP000245910">
    <property type="component" value="Chromosome I"/>
</dbReference>
<dbReference type="EMBL" id="LN649229">
    <property type="protein sequence ID" value="CEI63705.1"/>
    <property type="molecule type" value="Genomic_DNA"/>
</dbReference>
<evidence type="ECO:0000313" key="2">
    <source>
        <dbReference type="EMBL" id="CEI63705.1"/>
    </source>
</evidence>